<accession>A0A5N6A1N8</accession>
<dbReference type="InterPro" id="IPR000843">
    <property type="entry name" value="HTH_LacI"/>
</dbReference>
<dbReference type="Pfam" id="PF13377">
    <property type="entry name" value="Peripla_BP_3"/>
    <property type="match status" value="1"/>
</dbReference>
<dbReference type="Gene3D" id="1.10.260.40">
    <property type="entry name" value="lambda repressor-like DNA-binding domains"/>
    <property type="match status" value="1"/>
</dbReference>
<name>A0A5N6A1N8_9ACTN</name>
<reference evidence="5" key="1">
    <citation type="submission" date="2019-10" db="EMBL/GenBank/DDBJ databases">
        <title>Nonomuraea sp. nov., isolated from Phyllanthus amarus.</title>
        <authorList>
            <person name="Klykleung N."/>
            <person name="Tanasupawat S."/>
        </authorList>
    </citation>
    <scope>NUCLEOTIDE SEQUENCE [LARGE SCALE GENOMIC DNA]</scope>
    <source>
        <strain evidence="5">3MP-10</strain>
    </source>
</reference>
<dbReference type="Pfam" id="PF00356">
    <property type="entry name" value="LacI"/>
    <property type="match status" value="1"/>
</dbReference>
<evidence type="ECO:0000313" key="6">
    <source>
        <dbReference type="Proteomes" id="UP000314251"/>
    </source>
</evidence>
<proteinExistence type="predicted"/>
<dbReference type="Gene3D" id="3.40.50.2300">
    <property type="match status" value="2"/>
</dbReference>
<sequence>MDGTDGARGTGPTMAAVAREAGVSVPTVSKVVNGRLGVAPETRRRVALAARRLGYARPTAPDPVARRPLVELVTGGLDRPGTAAVLQAVERAASGRGFGLLVSVVPPPERWRDATPDWLPQPRRRPAGGLLFHVRGLPPRVYGRLLEHGTRFVMVDPETAPPDEVPWVATANRLAGAQAADHLLALGHRRIAVLTGPDGSPADRARVAGLRARLAGAGVAVPNALVRPGEPGRGSARRAVGELLARIDGRPTAVFVSSDTLAAAVLLEAAARGVRVPDELSVVAFGEPSPDWACAPALTTVCRPVAELAAEALALLLDGAVRAQQGPHWVELPPVLRLGSSTSPPAEAHLGEAARR</sequence>
<dbReference type="AlphaFoldDB" id="A0A5N6A1N8"/>
<dbReference type="GO" id="GO:0003700">
    <property type="term" value="F:DNA-binding transcription factor activity"/>
    <property type="evidence" value="ECO:0007669"/>
    <property type="project" value="TreeGrafter"/>
</dbReference>
<evidence type="ECO:0000256" key="1">
    <source>
        <dbReference type="ARBA" id="ARBA00023015"/>
    </source>
</evidence>
<dbReference type="OrthoDB" id="37081at2"/>
<evidence type="ECO:0000259" key="4">
    <source>
        <dbReference type="PROSITE" id="PS50932"/>
    </source>
</evidence>
<keyword evidence="6" id="KW-1185">Reference proteome</keyword>
<dbReference type="Proteomes" id="UP000314251">
    <property type="component" value="Unassembled WGS sequence"/>
</dbReference>
<evidence type="ECO:0000256" key="2">
    <source>
        <dbReference type="ARBA" id="ARBA00023125"/>
    </source>
</evidence>
<protein>
    <submittedName>
        <fullName evidence="5">LacI family DNA-binding transcriptional regulator</fullName>
    </submittedName>
</protein>
<dbReference type="InterPro" id="IPR028082">
    <property type="entry name" value="Peripla_BP_I"/>
</dbReference>
<comment type="caution">
    <text evidence="5">The sequence shown here is derived from an EMBL/GenBank/DDBJ whole genome shotgun (WGS) entry which is preliminary data.</text>
</comment>
<dbReference type="PANTHER" id="PTHR30146">
    <property type="entry name" value="LACI-RELATED TRANSCRIPTIONAL REPRESSOR"/>
    <property type="match status" value="1"/>
</dbReference>
<dbReference type="PANTHER" id="PTHR30146:SF153">
    <property type="entry name" value="LACTOSE OPERON REPRESSOR"/>
    <property type="match status" value="1"/>
</dbReference>
<keyword evidence="3" id="KW-0804">Transcription</keyword>
<dbReference type="RefSeq" id="WP_139671771.1">
    <property type="nucleotide sequence ID" value="NZ_VDLY02000016.1"/>
</dbReference>
<keyword evidence="2 5" id="KW-0238">DNA-binding</keyword>
<evidence type="ECO:0000256" key="3">
    <source>
        <dbReference type="ARBA" id="ARBA00023163"/>
    </source>
</evidence>
<dbReference type="SUPFAM" id="SSF47413">
    <property type="entry name" value="lambda repressor-like DNA-binding domains"/>
    <property type="match status" value="1"/>
</dbReference>
<gene>
    <name evidence="5" type="ORF">FH607_022780</name>
</gene>
<dbReference type="SMART" id="SM00354">
    <property type="entry name" value="HTH_LACI"/>
    <property type="match status" value="1"/>
</dbReference>
<dbReference type="EMBL" id="VDLY02000016">
    <property type="protein sequence ID" value="KAB8161909.1"/>
    <property type="molecule type" value="Genomic_DNA"/>
</dbReference>
<dbReference type="InterPro" id="IPR046335">
    <property type="entry name" value="LacI/GalR-like_sensor"/>
</dbReference>
<evidence type="ECO:0000313" key="5">
    <source>
        <dbReference type="EMBL" id="KAB8161909.1"/>
    </source>
</evidence>
<organism evidence="5 6">
    <name type="scientific">Streptomyces mimosae</name>
    <dbReference type="NCBI Taxonomy" id="2586635"/>
    <lineage>
        <taxon>Bacteria</taxon>
        <taxon>Bacillati</taxon>
        <taxon>Actinomycetota</taxon>
        <taxon>Actinomycetes</taxon>
        <taxon>Kitasatosporales</taxon>
        <taxon>Streptomycetaceae</taxon>
        <taxon>Streptomyces</taxon>
    </lineage>
</organism>
<feature type="domain" description="HTH lacI-type" evidence="4">
    <location>
        <begin position="12"/>
        <end position="67"/>
    </location>
</feature>
<dbReference type="PROSITE" id="PS50932">
    <property type="entry name" value="HTH_LACI_2"/>
    <property type="match status" value="1"/>
</dbReference>
<dbReference type="InterPro" id="IPR010982">
    <property type="entry name" value="Lambda_DNA-bd_dom_sf"/>
</dbReference>
<dbReference type="GO" id="GO:0000976">
    <property type="term" value="F:transcription cis-regulatory region binding"/>
    <property type="evidence" value="ECO:0007669"/>
    <property type="project" value="TreeGrafter"/>
</dbReference>
<keyword evidence="1" id="KW-0805">Transcription regulation</keyword>
<dbReference type="CDD" id="cd01392">
    <property type="entry name" value="HTH_LacI"/>
    <property type="match status" value="1"/>
</dbReference>
<dbReference type="SUPFAM" id="SSF53822">
    <property type="entry name" value="Periplasmic binding protein-like I"/>
    <property type="match status" value="1"/>
</dbReference>